<accession>A0A8J6NEZ6</accession>
<sequence length="57" mass="6600">MNIAILIVLLASHILVLALGWYMGTKADRDMLMSKPAKKEIYEEKPDIFDEERLDYS</sequence>
<name>A0A8J6NEZ6_9BACT</name>
<evidence type="ECO:0000313" key="2">
    <source>
        <dbReference type="Proteomes" id="UP000614424"/>
    </source>
</evidence>
<protein>
    <submittedName>
        <fullName evidence="1">Uncharacterized protein</fullName>
    </submittedName>
</protein>
<dbReference type="AlphaFoldDB" id="A0A8J6NEZ6"/>
<gene>
    <name evidence="1" type="ORF">H8E41_11145</name>
</gene>
<comment type="caution">
    <text evidence="1">The sequence shown here is derived from an EMBL/GenBank/DDBJ whole genome shotgun (WGS) entry which is preliminary data.</text>
</comment>
<organism evidence="1 2">
    <name type="scientific">Candidatus Desulfobia pelagia</name>
    <dbReference type="NCBI Taxonomy" id="2841692"/>
    <lineage>
        <taxon>Bacteria</taxon>
        <taxon>Pseudomonadati</taxon>
        <taxon>Thermodesulfobacteriota</taxon>
        <taxon>Desulfobulbia</taxon>
        <taxon>Desulfobulbales</taxon>
        <taxon>Desulfobulbaceae</taxon>
        <taxon>Candidatus Desulfobia</taxon>
    </lineage>
</organism>
<dbReference type="EMBL" id="JACNJZ010000162">
    <property type="protein sequence ID" value="MBC8318452.1"/>
    <property type="molecule type" value="Genomic_DNA"/>
</dbReference>
<evidence type="ECO:0000313" key="1">
    <source>
        <dbReference type="EMBL" id="MBC8318452.1"/>
    </source>
</evidence>
<proteinExistence type="predicted"/>
<reference evidence="1 2" key="1">
    <citation type="submission" date="2020-08" db="EMBL/GenBank/DDBJ databases">
        <title>Bridging the membrane lipid divide: bacteria of the FCB group superphylum have the potential to synthesize archaeal ether lipids.</title>
        <authorList>
            <person name="Villanueva L."/>
            <person name="Von Meijenfeldt F.A.B."/>
            <person name="Westbye A.B."/>
            <person name="Yadav S."/>
            <person name="Hopmans E.C."/>
            <person name="Dutilh B.E."/>
            <person name="Sinninghe Damste J.S."/>
        </authorList>
    </citation>
    <scope>NUCLEOTIDE SEQUENCE [LARGE SCALE GENOMIC DNA]</scope>
    <source>
        <strain evidence="1">NIOZ-UU47</strain>
    </source>
</reference>
<dbReference type="Proteomes" id="UP000614424">
    <property type="component" value="Unassembled WGS sequence"/>
</dbReference>